<reference evidence="2" key="1">
    <citation type="submission" date="2005-09" db="EMBL/GenBank/DDBJ databases">
        <authorList>
            <person name="Mural R.J."/>
            <person name="Li P.W."/>
            <person name="Adams M.D."/>
            <person name="Amanatides P.G."/>
            <person name="Baden-Tillson H."/>
            <person name="Barnstead M."/>
            <person name="Chin S.H."/>
            <person name="Dew I."/>
            <person name="Evans C.A."/>
            <person name="Ferriera S."/>
            <person name="Flanigan M."/>
            <person name="Fosler C."/>
            <person name="Glodek A."/>
            <person name="Gu Z."/>
            <person name="Holt R.A."/>
            <person name="Jennings D."/>
            <person name="Kraft C.L."/>
            <person name="Lu F."/>
            <person name="Nguyen T."/>
            <person name="Nusskern D.R."/>
            <person name="Pfannkoch C.M."/>
            <person name="Sitter C."/>
            <person name="Sutton G.G."/>
            <person name="Venter J.C."/>
            <person name="Wang Z."/>
            <person name="Woodage T."/>
            <person name="Zheng X.H."/>
            <person name="Zhong F."/>
        </authorList>
    </citation>
    <scope>NUCLEOTIDE SEQUENCE [LARGE SCALE GENOMIC DNA]</scope>
    <source>
        <strain>BN</strain>
        <strain evidence="2">Sprague-Dawley</strain>
    </source>
</reference>
<protein>
    <submittedName>
        <fullName evidence="1">RCG44251</fullName>
    </submittedName>
</protein>
<dbReference type="AlphaFoldDB" id="A6KU65"/>
<evidence type="ECO:0000313" key="2">
    <source>
        <dbReference type="Proteomes" id="UP000234681"/>
    </source>
</evidence>
<sequence length="49" mass="5588">MILQCDPHNGLGDLYRDHCHDVTSVNHKAAPVFYNLLPFVLPSPFREPL</sequence>
<gene>
    <name evidence="1" type="ORF">rCG_44251</name>
</gene>
<dbReference type="EMBL" id="CH474133">
    <property type="protein sequence ID" value="EDL84661.1"/>
    <property type="molecule type" value="Genomic_DNA"/>
</dbReference>
<accession>A6KU65</accession>
<dbReference type="Proteomes" id="UP000234681">
    <property type="component" value="Chromosome 3"/>
</dbReference>
<evidence type="ECO:0000313" key="1">
    <source>
        <dbReference type="EMBL" id="EDL84661.1"/>
    </source>
</evidence>
<name>A6KU65_RAT</name>
<organism evidence="1 2">
    <name type="scientific">Rattus norvegicus</name>
    <name type="common">Rat</name>
    <dbReference type="NCBI Taxonomy" id="10116"/>
    <lineage>
        <taxon>Eukaryota</taxon>
        <taxon>Metazoa</taxon>
        <taxon>Chordata</taxon>
        <taxon>Craniata</taxon>
        <taxon>Vertebrata</taxon>
        <taxon>Euteleostomi</taxon>
        <taxon>Mammalia</taxon>
        <taxon>Eutheria</taxon>
        <taxon>Euarchontoglires</taxon>
        <taxon>Glires</taxon>
        <taxon>Rodentia</taxon>
        <taxon>Myomorpha</taxon>
        <taxon>Muroidea</taxon>
        <taxon>Muridae</taxon>
        <taxon>Murinae</taxon>
        <taxon>Rattus</taxon>
    </lineage>
</organism>
<proteinExistence type="predicted"/>